<evidence type="ECO:0000313" key="6">
    <source>
        <dbReference type="Proteomes" id="UP000694405"/>
    </source>
</evidence>
<organism evidence="5 6">
    <name type="scientific">Melopsittacus undulatus</name>
    <name type="common">Budgerigar</name>
    <name type="synonym">Psittacus undulatus</name>
    <dbReference type="NCBI Taxonomy" id="13146"/>
    <lineage>
        <taxon>Eukaryota</taxon>
        <taxon>Metazoa</taxon>
        <taxon>Chordata</taxon>
        <taxon>Craniata</taxon>
        <taxon>Vertebrata</taxon>
        <taxon>Euteleostomi</taxon>
        <taxon>Archelosauria</taxon>
        <taxon>Archosauria</taxon>
        <taxon>Dinosauria</taxon>
        <taxon>Saurischia</taxon>
        <taxon>Theropoda</taxon>
        <taxon>Coelurosauria</taxon>
        <taxon>Aves</taxon>
        <taxon>Neognathae</taxon>
        <taxon>Neoaves</taxon>
        <taxon>Telluraves</taxon>
        <taxon>Australaves</taxon>
        <taxon>Psittaciformes</taxon>
        <taxon>Psittaculidae</taxon>
        <taxon>Melopsittacus</taxon>
    </lineage>
</organism>
<dbReference type="Pfam" id="PF00685">
    <property type="entry name" value="Sulfotransfer_1"/>
    <property type="match status" value="1"/>
</dbReference>
<dbReference type="InterPro" id="IPR000863">
    <property type="entry name" value="Sulfotransferase_dom"/>
</dbReference>
<name>A0A8C6ISU9_MELUD</name>
<reference evidence="5" key="3">
    <citation type="submission" date="2025-09" db="UniProtKB">
        <authorList>
            <consortium name="Ensembl"/>
        </authorList>
    </citation>
    <scope>IDENTIFICATION</scope>
</reference>
<accession>A0A8C6ISU9</accession>
<reference evidence="5" key="2">
    <citation type="submission" date="2025-08" db="UniProtKB">
        <authorList>
            <consortium name="Ensembl"/>
        </authorList>
    </citation>
    <scope>IDENTIFICATION</scope>
</reference>
<dbReference type="Gene3D" id="3.40.50.300">
    <property type="entry name" value="P-loop containing nucleotide triphosphate hydrolases"/>
    <property type="match status" value="1"/>
</dbReference>
<evidence type="ECO:0000313" key="5">
    <source>
        <dbReference type="Ensembl" id="ENSMUNP00000002164.2"/>
    </source>
</evidence>
<evidence type="ECO:0000259" key="4">
    <source>
        <dbReference type="Pfam" id="PF00685"/>
    </source>
</evidence>
<dbReference type="InterPro" id="IPR027417">
    <property type="entry name" value="P-loop_NTPase"/>
</dbReference>
<dbReference type="Ensembl" id="ENSMUNT00000002569.2">
    <property type="protein sequence ID" value="ENSMUNP00000002164.2"/>
    <property type="gene ID" value="ENSMUNG00000001877.2"/>
</dbReference>
<dbReference type="SUPFAM" id="SSF52540">
    <property type="entry name" value="P-loop containing nucleoside triphosphate hydrolases"/>
    <property type="match status" value="1"/>
</dbReference>
<evidence type="ECO:0000256" key="3">
    <source>
        <dbReference type="RuleBase" id="RU361155"/>
    </source>
</evidence>
<accession>A0A8V5FZ13</accession>
<feature type="domain" description="Sulfotransferase" evidence="4">
    <location>
        <begin position="12"/>
        <end position="132"/>
    </location>
</feature>
<protein>
    <recommendedName>
        <fullName evidence="3">Sulfotransferase</fullName>
        <ecNumber evidence="3">2.8.2.-</ecNumber>
    </recommendedName>
</protein>
<evidence type="ECO:0000256" key="1">
    <source>
        <dbReference type="ARBA" id="ARBA00005771"/>
    </source>
</evidence>
<reference evidence="5" key="1">
    <citation type="submission" date="2020-03" db="EMBL/GenBank/DDBJ databases">
        <title>Melopsittacus undulatus (budgerigar) genome, bMelUnd1, maternal haplotype with Z.</title>
        <authorList>
            <person name="Gedman G."/>
            <person name="Mountcastle J."/>
            <person name="Haase B."/>
            <person name="Formenti G."/>
            <person name="Wright T."/>
            <person name="Apodaca J."/>
            <person name="Pelan S."/>
            <person name="Chow W."/>
            <person name="Rhie A."/>
            <person name="Howe K."/>
            <person name="Fedrigo O."/>
            <person name="Jarvis E.D."/>
        </authorList>
    </citation>
    <scope>NUCLEOTIDE SEQUENCE [LARGE SCALE GENOMIC DNA]</scope>
</reference>
<dbReference type="PANTHER" id="PTHR11783">
    <property type="entry name" value="SULFOTRANSFERASE SULT"/>
    <property type="match status" value="1"/>
</dbReference>
<sequence length="166" mass="19591">TLVLGHQQHLRVAMHGTLGEILEIFTDGRVAYGSWYKHVWGWWERKQKKQLLSLFCDNMKKMRVQEILWFLGKEVVQGMVVRILHHRSFGHMRKNPAANYEAMCTALMDHSLSPFLWKGISRNWKNHFTVAQHYWEQHPIPLGTRLCFGASNSLVMPHFQPQFPRL</sequence>
<dbReference type="Proteomes" id="UP000694405">
    <property type="component" value="Chromosome 7"/>
</dbReference>
<keyword evidence="2 3" id="KW-0808">Transferase</keyword>
<keyword evidence="6" id="KW-1185">Reference proteome</keyword>
<proteinExistence type="inferred from homology"/>
<dbReference type="EC" id="2.8.2.-" evidence="3"/>
<comment type="similarity">
    <text evidence="1 3">Belongs to the sulfotransferase 1 family.</text>
</comment>
<dbReference type="GO" id="GO:0008146">
    <property type="term" value="F:sulfotransferase activity"/>
    <property type="evidence" value="ECO:0007669"/>
    <property type="project" value="InterPro"/>
</dbReference>
<dbReference type="AlphaFoldDB" id="A0A8C6ISU9"/>
<evidence type="ECO:0000256" key="2">
    <source>
        <dbReference type="ARBA" id="ARBA00022679"/>
    </source>
</evidence>